<dbReference type="STRING" id="2094558.A0A314UIC3"/>
<feature type="domain" description="Bulb-type lectin" evidence="8">
    <location>
        <begin position="53"/>
        <end position="175"/>
    </location>
</feature>
<dbReference type="PROSITE" id="PS50927">
    <property type="entry name" value="BULB_LECTIN"/>
    <property type="match status" value="1"/>
</dbReference>
<dbReference type="EMBL" id="PJQY01003522">
    <property type="protein sequence ID" value="PQM36748.1"/>
    <property type="molecule type" value="Genomic_DNA"/>
</dbReference>
<keyword evidence="5" id="KW-0472">Membrane</keyword>
<evidence type="ECO:0000256" key="1">
    <source>
        <dbReference type="ARBA" id="ARBA00004167"/>
    </source>
</evidence>
<dbReference type="SUPFAM" id="SSF51110">
    <property type="entry name" value="alpha-D-mannose-specific plant lectins"/>
    <property type="match status" value="1"/>
</dbReference>
<accession>A0A314UIC3</accession>
<keyword evidence="7" id="KW-0325">Glycoprotein</keyword>
<keyword evidence="10" id="KW-1185">Reference proteome</keyword>
<protein>
    <submittedName>
        <fullName evidence="9">Putative receptor protein kinase ZmPK1</fullName>
    </submittedName>
</protein>
<evidence type="ECO:0000256" key="4">
    <source>
        <dbReference type="ARBA" id="ARBA00022989"/>
    </source>
</evidence>
<dbReference type="Gene3D" id="2.90.10.10">
    <property type="entry name" value="Bulb-type lectin domain"/>
    <property type="match status" value="1"/>
</dbReference>
<dbReference type="CDD" id="cd00028">
    <property type="entry name" value="B_lectin"/>
    <property type="match status" value="1"/>
</dbReference>
<keyword evidence="9" id="KW-0418">Kinase</keyword>
<dbReference type="GO" id="GO:0016020">
    <property type="term" value="C:membrane"/>
    <property type="evidence" value="ECO:0007669"/>
    <property type="project" value="UniProtKB-SubCell"/>
</dbReference>
<sequence>MSLTLGAGQSVRLDLEAKKEEKFWKLKSPLDLFSLQSSVNSWLKLEAELAKTQNSLERGSSLSLEDDFLTSLDKSFTSEFYGVGTKAYWFSVWFTNSKNKTLVWMANRDRPVNALGSRVSLSRDGTMILTDVDGTIAWESNTNSTPTGAERAELLNSGNLVLKDPQGKILWQSFEFPTDTLLPNEPCTKSMKVTSSLGRGNFGTGYYSFYFDNDNVLRLIYDGPEMSSLLAYTD</sequence>
<evidence type="ECO:0000313" key="9">
    <source>
        <dbReference type="EMBL" id="PQM36748.1"/>
    </source>
</evidence>
<keyword evidence="6" id="KW-1015">Disulfide bond</keyword>
<evidence type="ECO:0000259" key="8">
    <source>
        <dbReference type="PROSITE" id="PS50927"/>
    </source>
</evidence>
<evidence type="ECO:0000256" key="5">
    <source>
        <dbReference type="ARBA" id="ARBA00023136"/>
    </source>
</evidence>
<organism evidence="9 10">
    <name type="scientific">Prunus yedoensis var. nudiflora</name>
    <dbReference type="NCBI Taxonomy" id="2094558"/>
    <lineage>
        <taxon>Eukaryota</taxon>
        <taxon>Viridiplantae</taxon>
        <taxon>Streptophyta</taxon>
        <taxon>Embryophyta</taxon>
        <taxon>Tracheophyta</taxon>
        <taxon>Spermatophyta</taxon>
        <taxon>Magnoliopsida</taxon>
        <taxon>eudicotyledons</taxon>
        <taxon>Gunneridae</taxon>
        <taxon>Pentapetalae</taxon>
        <taxon>rosids</taxon>
        <taxon>fabids</taxon>
        <taxon>Rosales</taxon>
        <taxon>Rosaceae</taxon>
        <taxon>Amygdaloideae</taxon>
        <taxon>Amygdaleae</taxon>
        <taxon>Prunus</taxon>
    </lineage>
</organism>
<keyword evidence="9" id="KW-0808">Transferase</keyword>
<dbReference type="Proteomes" id="UP000250321">
    <property type="component" value="Unassembled WGS sequence"/>
</dbReference>
<dbReference type="Pfam" id="PF01453">
    <property type="entry name" value="B_lectin"/>
    <property type="match status" value="1"/>
</dbReference>
<evidence type="ECO:0000256" key="7">
    <source>
        <dbReference type="ARBA" id="ARBA00023180"/>
    </source>
</evidence>
<evidence type="ECO:0000256" key="6">
    <source>
        <dbReference type="ARBA" id="ARBA00023157"/>
    </source>
</evidence>
<evidence type="ECO:0000313" key="10">
    <source>
        <dbReference type="Proteomes" id="UP000250321"/>
    </source>
</evidence>
<dbReference type="GO" id="GO:0016301">
    <property type="term" value="F:kinase activity"/>
    <property type="evidence" value="ECO:0007669"/>
    <property type="project" value="UniProtKB-KW"/>
</dbReference>
<proteinExistence type="predicted"/>
<dbReference type="PANTHER" id="PTHR47974">
    <property type="entry name" value="OS07G0415500 PROTEIN"/>
    <property type="match status" value="1"/>
</dbReference>
<evidence type="ECO:0000256" key="2">
    <source>
        <dbReference type="ARBA" id="ARBA00022692"/>
    </source>
</evidence>
<gene>
    <name evidence="9" type="ORF">Pyn_30763</name>
</gene>
<evidence type="ECO:0000256" key="3">
    <source>
        <dbReference type="ARBA" id="ARBA00022729"/>
    </source>
</evidence>
<reference evidence="9 10" key="1">
    <citation type="submission" date="2018-02" db="EMBL/GenBank/DDBJ databases">
        <title>Draft genome of wild Prunus yedoensis var. nudiflora.</title>
        <authorList>
            <person name="Baek S."/>
            <person name="Kim J.-H."/>
            <person name="Choi K."/>
            <person name="Kim G.-B."/>
            <person name="Cho A."/>
            <person name="Jang H."/>
            <person name="Shin C.-H."/>
            <person name="Yu H.-J."/>
            <person name="Mun J.-H."/>
        </authorList>
    </citation>
    <scope>NUCLEOTIDE SEQUENCE [LARGE SCALE GENOMIC DNA]</scope>
    <source>
        <strain evidence="10">cv. Jeju island</strain>
        <tissue evidence="9">Leaf</tissue>
    </source>
</reference>
<dbReference type="OrthoDB" id="619632at2759"/>
<keyword evidence="2" id="KW-0812">Transmembrane</keyword>
<dbReference type="FunFam" id="2.90.10.10:FF:000006">
    <property type="entry name" value="Serine/threonine-protein kinase"/>
    <property type="match status" value="1"/>
</dbReference>
<keyword evidence="3" id="KW-0732">Signal</keyword>
<comment type="subcellular location">
    <subcellularLocation>
        <location evidence="1">Membrane</location>
        <topology evidence="1">Single-pass membrane protein</topology>
    </subcellularLocation>
</comment>
<dbReference type="PANTHER" id="PTHR47974:SF4">
    <property type="entry name" value="RECEPTOR-LIKE SERINE_THREONINE-PROTEIN KINASE"/>
    <property type="match status" value="1"/>
</dbReference>
<dbReference type="InterPro" id="IPR001480">
    <property type="entry name" value="Bulb-type_lectin_dom"/>
</dbReference>
<keyword evidence="4" id="KW-1133">Transmembrane helix</keyword>
<comment type="caution">
    <text evidence="9">The sequence shown here is derived from an EMBL/GenBank/DDBJ whole genome shotgun (WGS) entry which is preliminary data.</text>
</comment>
<name>A0A314UIC3_PRUYE</name>
<keyword evidence="9" id="KW-0675">Receptor</keyword>
<dbReference type="SMART" id="SM00108">
    <property type="entry name" value="B_lectin"/>
    <property type="match status" value="1"/>
</dbReference>
<dbReference type="AlphaFoldDB" id="A0A314UIC3"/>
<dbReference type="InterPro" id="IPR036426">
    <property type="entry name" value="Bulb-type_lectin_dom_sf"/>
</dbReference>